<sequence>MRRPAIAAAVVIALASLGLGAPTASATTADDSVCGEEWPNSRDGNLRVWQDWGCQGILLGTTPGNDRFWGDSGTEGVFNSPDHLAPSSVMNSGFLGGKDVVAFYAEKDYQYQFGYVCLAPGELWADNLTDNYYQSGAVVNDNIRSHQWVTASACGAGTWLT</sequence>
<feature type="signal peptide" evidence="1">
    <location>
        <begin position="1"/>
        <end position="26"/>
    </location>
</feature>
<reference evidence="2 3" key="1">
    <citation type="submission" date="2021-08" db="EMBL/GenBank/DDBJ databases">
        <authorList>
            <person name="Ping M."/>
        </authorList>
    </citation>
    <scope>NUCLEOTIDE SEQUENCE [LARGE SCALE GENOMIC DNA]</scope>
    <source>
        <strain evidence="2 3">MG28</strain>
    </source>
</reference>
<protein>
    <recommendedName>
        <fullName evidence="4">Secreted protein</fullName>
    </recommendedName>
</protein>
<feature type="chain" id="PRO_5045934482" description="Secreted protein" evidence="1">
    <location>
        <begin position="27"/>
        <end position="161"/>
    </location>
</feature>
<evidence type="ECO:0008006" key="4">
    <source>
        <dbReference type="Google" id="ProtNLM"/>
    </source>
</evidence>
<evidence type="ECO:0000256" key="1">
    <source>
        <dbReference type="SAM" id="SignalP"/>
    </source>
</evidence>
<gene>
    <name evidence="2" type="ORF">K1J60_21145</name>
</gene>
<organism evidence="2 3">
    <name type="scientific">Streptomyces akebiae</name>
    <dbReference type="NCBI Taxonomy" id="2865673"/>
    <lineage>
        <taxon>Bacteria</taxon>
        <taxon>Bacillati</taxon>
        <taxon>Actinomycetota</taxon>
        <taxon>Actinomycetes</taxon>
        <taxon>Kitasatosporales</taxon>
        <taxon>Streptomycetaceae</taxon>
        <taxon>Streptomyces</taxon>
    </lineage>
</organism>
<keyword evidence="1" id="KW-0732">Signal</keyword>
<name>A0ABX8XSW3_9ACTN</name>
<keyword evidence="3" id="KW-1185">Reference proteome</keyword>
<dbReference type="EMBL" id="CP080647">
    <property type="protein sequence ID" value="QYX78702.1"/>
    <property type="molecule type" value="Genomic_DNA"/>
</dbReference>
<evidence type="ECO:0000313" key="3">
    <source>
        <dbReference type="Proteomes" id="UP000827138"/>
    </source>
</evidence>
<dbReference type="Proteomes" id="UP000827138">
    <property type="component" value="Chromosome"/>
</dbReference>
<accession>A0ABX8XSW3</accession>
<dbReference type="RefSeq" id="WP_220647569.1">
    <property type="nucleotide sequence ID" value="NZ_CP080647.1"/>
</dbReference>
<proteinExistence type="predicted"/>
<evidence type="ECO:0000313" key="2">
    <source>
        <dbReference type="EMBL" id="QYX78702.1"/>
    </source>
</evidence>